<dbReference type="GO" id="GO:0005886">
    <property type="term" value="C:plasma membrane"/>
    <property type="evidence" value="ECO:0007669"/>
    <property type="project" value="UniProtKB-SubCell"/>
</dbReference>
<feature type="domain" description="Polysaccharide chain length determinant N-terminal" evidence="8">
    <location>
        <begin position="36"/>
        <end position="88"/>
    </location>
</feature>
<evidence type="ECO:0000256" key="2">
    <source>
        <dbReference type="ARBA" id="ARBA00022475"/>
    </source>
</evidence>
<evidence type="ECO:0000256" key="4">
    <source>
        <dbReference type="ARBA" id="ARBA00022989"/>
    </source>
</evidence>
<comment type="subcellular location">
    <subcellularLocation>
        <location evidence="1">Cell membrane</location>
        <topology evidence="1">Multi-pass membrane protein</topology>
    </subcellularLocation>
</comment>
<keyword evidence="3 7" id="KW-0812">Transmembrane</keyword>
<keyword evidence="2" id="KW-1003">Cell membrane</keyword>
<reference evidence="9" key="1">
    <citation type="submission" date="2018-06" db="EMBL/GenBank/DDBJ databases">
        <authorList>
            <person name="Zhirakovskaya E."/>
        </authorList>
    </citation>
    <scope>NUCLEOTIDE SEQUENCE</scope>
</reference>
<evidence type="ECO:0000256" key="7">
    <source>
        <dbReference type="SAM" id="Phobius"/>
    </source>
</evidence>
<gene>
    <name evidence="9" type="ORF">MNBD_GAMMA09-70</name>
</gene>
<organism evidence="9">
    <name type="scientific">hydrothermal vent metagenome</name>
    <dbReference type="NCBI Taxonomy" id="652676"/>
    <lineage>
        <taxon>unclassified sequences</taxon>
        <taxon>metagenomes</taxon>
        <taxon>ecological metagenomes</taxon>
    </lineage>
</organism>
<dbReference type="Pfam" id="PF02706">
    <property type="entry name" value="Wzz"/>
    <property type="match status" value="1"/>
</dbReference>
<dbReference type="InterPro" id="IPR003856">
    <property type="entry name" value="LPS_length_determ_N"/>
</dbReference>
<protein>
    <recommendedName>
        <fullName evidence="8">Polysaccharide chain length determinant N-terminal domain-containing protein</fullName>
    </recommendedName>
</protein>
<dbReference type="GO" id="GO:0004713">
    <property type="term" value="F:protein tyrosine kinase activity"/>
    <property type="evidence" value="ECO:0007669"/>
    <property type="project" value="TreeGrafter"/>
</dbReference>
<keyword evidence="5 7" id="KW-0472">Membrane</keyword>
<accession>A0A3B0XN56</accession>
<evidence type="ECO:0000256" key="5">
    <source>
        <dbReference type="ARBA" id="ARBA00023136"/>
    </source>
</evidence>
<feature type="transmembrane region" description="Helical" evidence="7">
    <location>
        <begin position="52"/>
        <end position="70"/>
    </location>
</feature>
<keyword evidence="6" id="KW-0175">Coiled coil</keyword>
<name>A0A3B0XN56_9ZZZZ</name>
<evidence type="ECO:0000256" key="1">
    <source>
        <dbReference type="ARBA" id="ARBA00004651"/>
    </source>
</evidence>
<sequence length="369" mass="41966">MSTKKEKLQNVRHINAQQVPDSAVRYIMLEQNNSDDEVNLLDLWLLIVKRRFLLLSVLLICFLIGVVYSFSMPVKYTYSTAIEIGRGDYSKTGVFQPVEAPSSVLAKLQQSYIPLETRKAIEENPGVSSLPSIKAKLDKESDIIFIDINGEAENESLYINMLNSVVSRVKQDHSGISLLKRKKLGLSLKSAENKITGLRDQEQLLISQRKRLDKKQSLLEKRVSETLNLLKISTEIKQKAIKESRTEGKALVLMMVDSELRANRNLLAGLEEQLQINLENSREILNMKLAENLRQQAEKREMVEKINIQLNNLLETRAIIEPIRSIEPVGISKMLILIMSLMVGLFLGVFIVFLAEFFHKAGKYVAEKK</sequence>
<keyword evidence="4 7" id="KW-1133">Transmembrane helix</keyword>
<evidence type="ECO:0000313" key="9">
    <source>
        <dbReference type="EMBL" id="VAW69718.1"/>
    </source>
</evidence>
<proteinExistence type="predicted"/>
<feature type="transmembrane region" description="Helical" evidence="7">
    <location>
        <begin position="334"/>
        <end position="358"/>
    </location>
</feature>
<dbReference type="InterPro" id="IPR050445">
    <property type="entry name" value="Bact_polysacc_biosynth/exp"/>
</dbReference>
<dbReference type="AlphaFoldDB" id="A0A3B0XN56"/>
<evidence type="ECO:0000259" key="8">
    <source>
        <dbReference type="Pfam" id="PF02706"/>
    </source>
</evidence>
<dbReference type="PANTHER" id="PTHR32309">
    <property type="entry name" value="TYROSINE-PROTEIN KINASE"/>
    <property type="match status" value="1"/>
</dbReference>
<evidence type="ECO:0000256" key="6">
    <source>
        <dbReference type="SAM" id="Coils"/>
    </source>
</evidence>
<feature type="coiled-coil region" evidence="6">
    <location>
        <begin position="181"/>
        <end position="208"/>
    </location>
</feature>
<dbReference type="PANTHER" id="PTHR32309:SF13">
    <property type="entry name" value="FERRIC ENTEROBACTIN TRANSPORT PROTEIN FEPE"/>
    <property type="match status" value="1"/>
</dbReference>
<evidence type="ECO:0000256" key="3">
    <source>
        <dbReference type="ARBA" id="ARBA00022692"/>
    </source>
</evidence>
<dbReference type="EMBL" id="UOFI01000172">
    <property type="protein sequence ID" value="VAW69718.1"/>
    <property type="molecule type" value="Genomic_DNA"/>
</dbReference>